<reference evidence="1 2" key="1">
    <citation type="journal article" date="2023" name="Hortic Res">
        <title>Pangenome of water caltrop reveals structural variations and asymmetric subgenome divergence after allopolyploidization.</title>
        <authorList>
            <person name="Zhang X."/>
            <person name="Chen Y."/>
            <person name="Wang L."/>
            <person name="Yuan Y."/>
            <person name="Fang M."/>
            <person name="Shi L."/>
            <person name="Lu R."/>
            <person name="Comes H.P."/>
            <person name="Ma Y."/>
            <person name="Chen Y."/>
            <person name="Huang G."/>
            <person name="Zhou Y."/>
            <person name="Zheng Z."/>
            <person name="Qiu Y."/>
        </authorList>
    </citation>
    <scope>NUCLEOTIDE SEQUENCE [LARGE SCALE GENOMIC DNA]</scope>
    <source>
        <tissue evidence="1">Roots</tissue>
    </source>
</reference>
<proteinExistence type="predicted"/>
<dbReference type="Proteomes" id="UP001345219">
    <property type="component" value="Chromosome 16"/>
</dbReference>
<dbReference type="EMBL" id="JAXIOK010000016">
    <property type="protein sequence ID" value="KAK4752193.1"/>
    <property type="molecule type" value="Genomic_DNA"/>
</dbReference>
<evidence type="ECO:0000313" key="2">
    <source>
        <dbReference type="Proteomes" id="UP001345219"/>
    </source>
</evidence>
<accession>A0AAN7PQS6</accession>
<gene>
    <name evidence="1" type="ORF">SAY87_020991</name>
</gene>
<comment type="caution">
    <text evidence="1">The sequence shown here is derived from an EMBL/GenBank/DDBJ whole genome shotgun (WGS) entry which is preliminary data.</text>
</comment>
<organism evidence="1 2">
    <name type="scientific">Trapa incisa</name>
    <dbReference type="NCBI Taxonomy" id="236973"/>
    <lineage>
        <taxon>Eukaryota</taxon>
        <taxon>Viridiplantae</taxon>
        <taxon>Streptophyta</taxon>
        <taxon>Embryophyta</taxon>
        <taxon>Tracheophyta</taxon>
        <taxon>Spermatophyta</taxon>
        <taxon>Magnoliopsida</taxon>
        <taxon>eudicotyledons</taxon>
        <taxon>Gunneridae</taxon>
        <taxon>Pentapetalae</taxon>
        <taxon>rosids</taxon>
        <taxon>malvids</taxon>
        <taxon>Myrtales</taxon>
        <taxon>Lythraceae</taxon>
        <taxon>Trapa</taxon>
    </lineage>
</organism>
<protein>
    <submittedName>
        <fullName evidence="1">Uncharacterized protein</fullName>
    </submittedName>
</protein>
<keyword evidence="2" id="KW-1185">Reference proteome</keyword>
<evidence type="ECO:0000313" key="1">
    <source>
        <dbReference type="EMBL" id="KAK4752193.1"/>
    </source>
</evidence>
<name>A0AAN7PQS6_9MYRT</name>
<sequence length="92" mass="10156">MDHGVRGGGNDAWQGIIFPRVNRAFGSCPSATWRPENGPSNKQAPYGLVSPSYVHHRTVPLPCPSNLYKNLRMFCSTSLCLGALVNTFLFQF</sequence>
<dbReference type="AlphaFoldDB" id="A0AAN7PQS6"/>